<name>A0A852VP33_9BACT</name>
<dbReference type="GO" id="GO:0016853">
    <property type="term" value="F:isomerase activity"/>
    <property type="evidence" value="ECO:0007669"/>
    <property type="project" value="UniProtKB-KW"/>
</dbReference>
<comment type="caution">
    <text evidence="1">The sequence shown here is derived from an EMBL/GenBank/DDBJ whole genome shotgun (WGS) entry which is preliminary data.</text>
</comment>
<dbReference type="Proteomes" id="UP000564385">
    <property type="component" value="Unassembled WGS sequence"/>
</dbReference>
<dbReference type="InterPro" id="IPR036237">
    <property type="entry name" value="Xyl_isomerase-like_sf"/>
</dbReference>
<reference evidence="1 2" key="1">
    <citation type="submission" date="2020-07" db="EMBL/GenBank/DDBJ databases">
        <title>Genomic Encyclopedia of Type Strains, Phase IV (KMG-V): Genome sequencing to study the core and pangenomes of soil and plant-associated prokaryotes.</title>
        <authorList>
            <person name="Whitman W."/>
        </authorList>
    </citation>
    <scope>NUCLEOTIDE SEQUENCE [LARGE SCALE GENOMIC DNA]</scope>
    <source>
        <strain evidence="1 2">M8UP22</strain>
    </source>
</reference>
<gene>
    <name evidence="1" type="ORF">HDF08_004293</name>
</gene>
<protein>
    <submittedName>
        <fullName evidence="1">Sugar phosphate isomerase/epimerase</fullName>
    </submittedName>
</protein>
<organism evidence="1 2">
    <name type="scientific">Tunturiibacter lichenicola</name>
    <dbReference type="NCBI Taxonomy" id="2051959"/>
    <lineage>
        <taxon>Bacteria</taxon>
        <taxon>Pseudomonadati</taxon>
        <taxon>Acidobacteriota</taxon>
        <taxon>Terriglobia</taxon>
        <taxon>Terriglobales</taxon>
        <taxon>Acidobacteriaceae</taxon>
        <taxon>Tunturiibacter</taxon>
    </lineage>
</organism>
<evidence type="ECO:0000313" key="2">
    <source>
        <dbReference type="Proteomes" id="UP000564385"/>
    </source>
</evidence>
<dbReference type="AlphaFoldDB" id="A0A852VP33"/>
<accession>A0A852VP33</accession>
<keyword evidence="1" id="KW-0413">Isomerase</keyword>
<dbReference type="Gene3D" id="3.20.20.150">
    <property type="entry name" value="Divalent-metal-dependent TIM barrel enzymes"/>
    <property type="match status" value="1"/>
</dbReference>
<dbReference type="SUPFAM" id="SSF51658">
    <property type="entry name" value="Xylose isomerase-like"/>
    <property type="match status" value="1"/>
</dbReference>
<evidence type="ECO:0000313" key="1">
    <source>
        <dbReference type="EMBL" id="NYF92174.1"/>
    </source>
</evidence>
<proteinExistence type="predicted"/>
<sequence length="135" mass="15047">MKHADHALVKLELDMYWLAQAGQDPLTVPATPTASVFSTSKAASPTPHRLRHGPTAKHITKLGKGTLNWPAIFAQAHKQGIRYACLDQDETALPIDSLKENFAYLQTVKAQRTVRERQQTPSAECEHRMHALQNV</sequence>
<dbReference type="EMBL" id="JACCCU010000003">
    <property type="protein sequence ID" value="NYF92174.1"/>
    <property type="molecule type" value="Genomic_DNA"/>
</dbReference>